<dbReference type="Proteomes" id="UP000242231">
    <property type="component" value="Unassembled WGS sequence"/>
</dbReference>
<accession>A0A2P5TI53</accession>
<dbReference type="AlphaFoldDB" id="A0A2P5TI53"/>
<evidence type="ECO:0000313" key="2">
    <source>
        <dbReference type="Proteomes" id="UP000242231"/>
    </source>
</evidence>
<keyword evidence="2" id="KW-1185">Reference proteome</keyword>
<evidence type="ECO:0000313" key="1">
    <source>
        <dbReference type="EMBL" id="PPL14288.1"/>
    </source>
</evidence>
<protein>
    <recommendedName>
        <fullName evidence="3">Cell division inhibitor</fullName>
    </recommendedName>
</protein>
<dbReference type="RefSeq" id="WP_104488522.1">
    <property type="nucleotide sequence ID" value="NZ_BMYB01000004.1"/>
</dbReference>
<dbReference type="OrthoDB" id="5601064at2"/>
<evidence type="ECO:0008006" key="3">
    <source>
        <dbReference type="Google" id="ProtNLM"/>
    </source>
</evidence>
<organism evidence="1 2">
    <name type="scientific">Oceanisphaera arctica</name>
    <dbReference type="NCBI Taxonomy" id="641510"/>
    <lineage>
        <taxon>Bacteria</taxon>
        <taxon>Pseudomonadati</taxon>
        <taxon>Pseudomonadota</taxon>
        <taxon>Gammaproteobacteria</taxon>
        <taxon>Aeromonadales</taxon>
        <taxon>Aeromonadaceae</taxon>
        <taxon>Oceanisphaera</taxon>
    </lineage>
</organism>
<name>A0A2P5TI53_9GAMM</name>
<proteinExistence type="predicted"/>
<dbReference type="SUPFAM" id="SSF52540">
    <property type="entry name" value="P-loop containing nucleoside triphosphate hydrolases"/>
    <property type="match status" value="1"/>
</dbReference>
<reference evidence="2" key="1">
    <citation type="submission" date="2016-11" db="EMBL/GenBank/DDBJ databases">
        <authorList>
            <person name="Sisinthy S."/>
            <person name="Ara S."/>
            <person name="Gundlapally S.R."/>
        </authorList>
    </citation>
    <scope>NUCLEOTIDE SEQUENCE [LARGE SCALE GENOMIC DNA]</scope>
    <source>
        <strain evidence="2">V1-41</strain>
    </source>
</reference>
<dbReference type="EMBL" id="MPZM01000071">
    <property type="protein sequence ID" value="PPL14288.1"/>
    <property type="molecule type" value="Genomic_DNA"/>
</dbReference>
<dbReference type="Gene3D" id="3.40.50.300">
    <property type="entry name" value="P-loop containing nucleotide triphosphate hydrolases"/>
    <property type="match status" value="1"/>
</dbReference>
<comment type="caution">
    <text evidence="1">The sequence shown here is derived from an EMBL/GenBank/DDBJ whole genome shotgun (WGS) entry which is preliminary data.</text>
</comment>
<sequence>MRIAHWSSSQQARLLANLAAISHGNRGWILIANAPAPLSRRALIGAGVNPARVIEVKRASVQLLQQAMACTGIAAVVCWQPTGNTLPTGSHRRQRVFMINQHDALPASSGQARCTPAPFMTEKAGITRCTRSVAGEMAWRGLTRGYCGSIR</sequence>
<dbReference type="InterPro" id="IPR027417">
    <property type="entry name" value="P-loop_NTPase"/>
</dbReference>
<gene>
    <name evidence="1" type="ORF">UN63_16120</name>
</gene>